<name>A0ACC2GAD3_DALPE</name>
<reference evidence="1" key="1">
    <citation type="submission" date="2021-05" db="EMBL/GenBank/DDBJ databases">
        <authorList>
            <person name="Pan Q."/>
            <person name="Jouanno E."/>
            <person name="Zahm M."/>
            <person name="Klopp C."/>
            <person name="Cabau C."/>
            <person name="Louis A."/>
            <person name="Berthelot C."/>
            <person name="Parey E."/>
            <person name="Roest Crollius H."/>
            <person name="Montfort J."/>
            <person name="Robinson-Rechavi M."/>
            <person name="Bouchez O."/>
            <person name="Lampietro C."/>
            <person name="Lopez Roques C."/>
            <person name="Donnadieu C."/>
            <person name="Postlethwait J."/>
            <person name="Bobe J."/>
            <person name="Dillon D."/>
            <person name="Chandos A."/>
            <person name="von Hippel F."/>
            <person name="Guiguen Y."/>
        </authorList>
    </citation>
    <scope>NUCLEOTIDE SEQUENCE</scope>
    <source>
        <strain evidence="1">YG-Jan2019</strain>
    </source>
</reference>
<sequence length="235" mass="25595">MELPGRTGGPHRDVQGKQCVLEDMFDNEDLIYDDVGYGNDYEAPSTSPSVVRTQAADEATSTSTSQPNQSESKSQSNRPSCSGVCLALLGVLLLAGFIGLAVYWCCPVGWIQFGNNSCYYTSNKNTTWNESRQNCLNQKADLVTIKSQEEQTFLSGLRTAGNSSWIGLSWSATEGTWTWVDNTTLTNTTAYWAGVGQPSGGVKSCVTLSSDKNQGQWWNSTCGSSNYWICKSVLL</sequence>
<organism evidence="1 2">
    <name type="scientific">Dallia pectoralis</name>
    <name type="common">Alaska blackfish</name>
    <dbReference type="NCBI Taxonomy" id="75939"/>
    <lineage>
        <taxon>Eukaryota</taxon>
        <taxon>Metazoa</taxon>
        <taxon>Chordata</taxon>
        <taxon>Craniata</taxon>
        <taxon>Vertebrata</taxon>
        <taxon>Euteleostomi</taxon>
        <taxon>Actinopterygii</taxon>
        <taxon>Neopterygii</taxon>
        <taxon>Teleostei</taxon>
        <taxon>Protacanthopterygii</taxon>
        <taxon>Esociformes</taxon>
        <taxon>Umbridae</taxon>
        <taxon>Dallia</taxon>
    </lineage>
</organism>
<accession>A0ACC2GAD3</accession>
<dbReference type="EMBL" id="CM055742">
    <property type="protein sequence ID" value="KAJ8000609.1"/>
    <property type="molecule type" value="Genomic_DNA"/>
</dbReference>
<dbReference type="Proteomes" id="UP001157502">
    <property type="component" value="Chromosome 15"/>
</dbReference>
<keyword evidence="2" id="KW-1185">Reference proteome</keyword>
<comment type="caution">
    <text evidence="1">The sequence shown here is derived from an EMBL/GenBank/DDBJ whole genome shotgun (WGS) entry which is preliminary data.</text>
</comment>
<gene>
    <name evidence="1" type="ORF">DPEC_G00182150</name>
</gene>
<proteinExistence type="predicted"/>
<protein>
    <submittedName>
        <fullName evidence="1">Uncharacterized protein</fullName>
    </submittedName>
</protein>
<evidence type="ECO:0000313" key="2">
    <source>
        <dbReference type="Proteomes" id="UP001157502"/>
    </source>
</evidence>
<evidence type="ECO:0000313" key="1">
    <source>
        <dbReference type="EMBL" id="KAJ8000609.1"/>
    </source>
</evidence>